<protein>
    <submittedName>
        <fullName evidence="2">Uncharacterized protein</fullName>
    </submittedName>
</protein>
<reference evidence="2" key="1">
    <citation type="submission" date="2020-10" db="EMBL/GenBank/DDBJ databases">
        <authorList>
            <person name="Gilroy R."/>
        </authorList>
    </citation>
    <scope>NUCLEOTIDE SEQUENCE</scope>
    <source>
        <strain evidence="2">17073</strain>
    </source>
</reference>
<dbReference type="Proteomes" id="UP000824076">
    <property type="component" value="Unassembled WGS sequence"/>
</dbReference>
<keyword evidence="1" id="KW-0732">Signal</keyword>
<feature type="chain" id="PRO_5038461350" evidence="1">
    <location>
        <begin position="22"/>
        <end position="454"/>
    </location>
</feature>
<evidence type="ECO:0000313" key="2">
    <source>
        <dbReference type="EMBL" id="HIU39578.1"/>
    </source>
</evidence>
<sequence>MKNKLLCLAASCLLFATPCLGSVGKAAKGIYTPDLQLLERGDTVLGGIHYTIGYATNKSGIVYAETRDDKFEIGGKRVGDTLPVSAFEHIYTIQTYGHFIEIDNGWMAAFFEGPHFGCVPDEHSKISYFFKYDRHGVFSHNRQERNETLNVQYLETPTDTVVGACYKMSSQFADDITTLVCTPNLELLSIRDTIVHGIRFKMGLNGGSEWGECEKVAYLLTCDKKIAIGGKRVGDTLSDFNGMLSIFGNGHYVPVGDGWHAVLPFQQQCRRKPTSRDKIICFFKYFKKGCNFSDCFKDLHMDSNAQTDANVSVSQKVADDIVARICTPSLQNLVRRDTIVDGIHYTAGIDDSAIWGDQERIVYLVTRDDKFEIGDKRVGDTLPVSAFRDMISIRGCGHYVALGGGWYAVFEFQYDWKPDEHSKISCFFKYNSASLAASCLLFATPCLGSSLQDE</sequence>
<name>A0A9D1ILK2_9BACT</name>
<dbReference type="AlphaFoldDB" id="A0A9D1ILK2"/>
<evidence type="ECO:0000313" key="3">
    <source>
        <dbReference type="Proteomes" id="UP000824076"/>
    </source>
</evidence>
<organism evidence="2 3">
    <name type="scientific">Candidatus Limisoma intestinavium</name>
    <dbReference type="NCBI Taxonomy" id="2840856"/>
    <lineage>
        <taxon>Bacteria</taxon>
        <taxon>Pseudomonadati</taxon>
        <taxon>Bacteroidota</taxon>
        <taxon>Bacteroidia</taxon>
        <taxon>Bacteroidales</taxon>
        <taxon>Candidatus Limisoma</taxon>
    </lineage>
</organism>
<feature type="signal peptide" evidence="1">
    <location>
        <begin position="1"/>
        <end position="21"/>
    </location>
</feature>
<reference evidence="2" key="2">
    <citation type="journal article" date="2021" name="PeerJ">
        <title>Extensive microbial diversity within the chicken gut microbiome revealed by metagenomics and culture.</title>
        <authorList>
            <person name="Gilroy R."/>
            <person name="Ravi A."/>
            <person name="Getino M."/>
            <person name="Pursley I."/>
            <person name="Horton D.L."/>
            <person name="Alikhan N.F."/>
            <person name="Baker D."/>
            <person name="Gharbi K."/>
            <person name="Hall N."/>
            <person name="Watson M."/>
            <person name="Adriaenssens E.M."/>
            <person name="Foster-Nyarko E."/>
            <person name="Jarju S."/>
            <person name="Secka A."/>
            <person name="Antonio M."/>
            <person name="Oren A."/>
            <person name="Chaudhuri R.R."/>
            <person name="La Ragione R."/>
            <person name="Hildebrand F."/>
            <person name="Pallen M.J."/>
        </authorList>
    </citation>
    <scope>NUCLEOTIDE SEQUENCE</scope>
    <source>
        <strain evidence="2">17073</strain>
    </source>
</reference>
<accession>A0A9D1ILK2</accession>
<gene>
    <name evidence="2" type="ORF">IAD18_07940</name>
</gene>
<evidence type="ECO:0000256" key="1">
    <source>
        <dbReference type="SAM" id="SignalP"/>
    </source>
</evidence>
<comment type="caution">
    <text evidence="2">The sequence shown here is derived from an EMBL/GenBank/DDBJ whole genome shotgun (WGS) entry which is preliminary data.</text>
</comment>
<dbReference type="EMBL" id="DVMS01000223">
    <property type="protein sequence ID" value="HIU39578.1"/>
    <property type="molecule type" value="Genomic_DNA"/>
</dbReference>
<proteinExistence type="predicted"/>